<name>A0AAV4JCR8_9GAST</name>
<proteinExistence type="predicted"/>
<evidence type="ECO:0008006" key="3">
    <source>
        <dbReference type="Google" id="ProtNLM"/>
    </source>
</evidence>
<comment type="caution">
    <text evidence="1">The sequence shown here is derived from an EMBL/GenBank/DDBJ whole genome shotgun (WGS) entry which is preliminary data.</text>
</comment>
<dbReference type="EMBL" id="BMAT01003060">
    <property type="protein sequence ID" value="GFS19267.1"/>
    <property type="molecule type" value="Genomic_DNA"/>
</dbReference>
<keyword evidence="2" id="KW-1185">Reference proteome</keyword>
<dbReference type="Proteomes" id="UP000762676">
    <property type="component" value="Unassembled WGS sequence"/>
</dbReference>
<accession>A0AAV4JCR8</accession>
<organism evidence="1 2">
    <name type="scientific">Elysia marginata</name>
    <dbReference type="NCBI Taxonomy" id="1093978"/>
    <lineage>
        <taxon>Eukaryota</taxon>
        <taxon>Metazoa</taxon>
        <taxon>Spiralia</taxon>
        <taxon>Lophotrochozoa</taxon>
        <taxon>Mollusca</taxon>
        <taxon>Gastropoda</taxon>
        <taxon>Heterobranchia</taxon>
        <taxon>Euthyneura</taxon>
        <taxon>Panpulmonata</taxon>
        <taxon>Sacoglossa</taxon>
        <taxon>Placobranchoidea</taxon>
        <taxon>Plakobranchidae</taxon>
        <taxon>Elysia</taxon>
    </lineage>
</organism>
<reference evidence="1 2" key="1">
    <citation type="journal article" date="2021" name="Elife">
        <title>Chloroplast acquisition without the gene transfer in kleptoplastic sea slugs, Plakobranchus ocellatus.</title>
        <authorList>
            <person name="Maeda T."/>
            <person name="Takahashi S."/>
            <person name="Yoshida T."/>
            <person name="Shimamura S."/>
            <person name="Takaki Y."/>
            <person name="Nagai Y."/>
            <person name="Toyoda A."/>
            <person name="Suzuki Y."/>
            <person name="Arimoto A."/>
            <person name="Ishii H."/>
            <person name="Satoh N."/>
            <person name="Nishiyama T."/>
            <person name="Hasebe M."/>
            <person name="Maruyama T."/>
            <person name="Minagawa J."/>
            <person name="Obokata J."/>
            <person name="Shigenobu S."/>
        </authorList>
    </citation>
    <scope>NUCLEOTIDE SEQUENCE [LARGE SCALE GENOMIC DNA]</scope>
</reference>
<protein>
    <recommendedName>
        <fullName evidence="3">MICOS complex subunit MIC25</fullName>
    </recommendedName>
</protein>
<sequence>MTLRRETQAWIATKMEALRELEETKKQNVWENIENYKPKCQMLLDVAGCSCSLAKFYLDCEKAANAAVAASFPRTTQTCLGSLAGSHENQPAEEEDTVKTTSCPQLESMKSGLKLGHFKQTFVSCFSRYLLVAQTFYGQV</sequence>
<dbReference type="AlphaFoldDB" id="A0AAV4JCR8"/>
<evidence type="ECO:0000313" key="2">
    <source>
        <dbReference type="Proteomes" id="UP000762676"/>
    </source>
</evidence>
<evidence type="ECO:0000313" key="1">
    <source>
        <dbReference type="EMBL" id="GFS19267.1"/>
    </source>
</evidence>
<gene>
    <name evidence="1" type="ORF">ElyMa_001541400</name>
</gene>